<organism evidence="1 2">
    <name type="scientific">Alteromonas naphthalenivorans</name>
    <dbReference type="NCBI Taxonomy" id="715451"/>
    <lineage>
        <taxon>Bacteria</taxon>
        <taxon>Pseudomonadati</taxon>
        <taxon>Pseudomonadota</taxon>
        <taxon>Gammaproteobacteria</taxon>
        <taxon>Alteromonadales</taxon>
        <taxon>Alteromonadaceae</taxon>
        <taxon>Alteromonas/Salinimonas group</taxon>
        <taxon>Alteromonas</taxon>
    </lineage>
</organism>
<keyword evidence="2" id="KW-1185">Reference proteome</keyword>
<dbReference type="EMBL" id="CP002339">
    <property type="protein sequence ID" value="AEF04750.1"/>
    <property type="molecule type" value="Genomic_DNA"/>
</dbReference>
<evidence type="ECO:0000313" key="2">
    <source>
        <dbReference type="Proteomes" id="UP000000683"/>
    </source>
</evidence>
<dbReference type="AlphaFoldDB" id="F5Z5A4"/>
<gene>
    <name evidence="1" type="ordered locus">ambt_16215</name>
</gene>
<dbReference type="HOGENOM" id="CLU_3380187_0_0_6"/>
<proteinExistence type="predicted"/>
<evidence type="ECO:0000313" key="1">
    <source>
        <dbReference type="EMBL" id="AEF04750.1"/>
    </source>
</evidence>
<accession>F5Z5A4</accession>
<reference evidence="1 2" key="1">
    <citation type="journal article" date="2011" name="J. Bacteriol.">
        <title>Complete genome sequence of the polycyclic aromatic hydrocarbon-degrading bacterium Alteromonas sp. strain SN2.</title>
        <authorList>
            <person name="Jin H.M."/>
            <person name="Jeong H."/>
            <person name="Moon E.J."/>
            <person name="Math R.K."/>
            <person name="Lee K."/>
            <person name="Kim H.J."/>
            <person name="Jeon C.O."/>
            <person name="Oh T.K."/>
            <person name="Kim J.F."/>
        </authorList>
    </citation>
    <scope>NUCLEOTIDE SEQUENCE [LARGE SCALE GENOMIC DNA]</scope>
    <source>
        <strain evidence="2">JCM 17741 / KACC 18427 / KCTC 11700BP / SN2</strain>
    </source>
</reference>
<dbReference type="Proteomes" id="UP000000683">
    <property type="component" value="Chromosome"/>
</dbReference>
<dbReference type="KEGG" id="alt:ambt_16215"/>
<sequence length="33" mass="3756">MVSSVFPIYEAMHVLKGEVYRKLAVENSADCIR</sequence>
<protein>
    <submittedName>
        <fullName evidence="1">Uncharacterized protein</fullName>
    </submittedName>
</protein>
<name>F5Z5A4_ALTNA</name>